<name>A0A2I1GMG3_9GLOM</name>
<evidence type="ECO:0000313" key="2">
    <source>
        <dbReference type="Proteomes" id="UP000234323"/>
    </source>
</evidence>
<dbReference type="VEuPathDB" id="FungiDB:RhiirFUN_001653"/>
<gene>
    <name evidence="1" type="ORF">RhiirA4_463213</name>
</gene>
<proteinExistence type="predicted"/>
<evidence type="ECO:0000313" key="1">
    <source>
        <dbReference type="EMBL" id="PKY47839.1"/>
    </source>
</evidence>
<dbReference type="VEuPathDB" id="FungiDB:RhiirA1_371715"/>
<protein>
    <submittedName>
        <fullName evidence="1">Uncharacterized protein</fullName>
    </submittedName>
</protein>
<dbReference type="VEuPathDB" id="FungiDB:FUN_023546"/>
<organism evidence="1 2">
    <name type="scientific">Rhizophagus irregularis</name>
    <dbReference type="NCBI Taxonomy" id="588596"/>
    <lineage>
        <taxon>Eukaryota</taxon>
        <taxon>Fungi</taxon>
        <taxon>Fungi incertae sedis</taxon>
        <taxon>Mucoromycota</taxon>
        <taxon>Glomeromycotina</taxon>
        <taxon>Glomeromycetes</taxon>
        <taxon>Glomerales</taxon>
        <taxon>Glomeraceae</taxon>
        <taxon>Rhizophagus</taxon>
    </lineage>
</organism>
<accession>A0A2I1GMG3</accession>
<reference evidence="1 2" key="1">
    <citation type="submission" date="2015-10" db="EMBL/GenBank/DDBJ databases">
        <title>Genome analyses suggest a sexual origin of heterokaryosis in a supposedly ancient asexual fungus.</title>
        <authorList>
            <person name="Ropars J."/>
            <person name="Sedzielewska K."/>
            <person name="Noel J."/>
            <person name="Charron P."/>
            <person name="Farinelli L."/>
            <person name="Marton T."/>
            <person name="Kruger M."/>
            <person name="Pelin A."/>
            <person name="Brachmann A."/>
            <person name="Corradi N."/>
        </authorList>
    </citation>
    <scope>NUCLEOTIDE SEQUENCE [LARGE SCALE GENOMIC DNA]</scope>
    <source>
        <strain evidence="1 2">A4</strain>
    </source>
</reference>
<sequence>MKEKAEKVLVHIMVVEVEVSREIRKLVQNHLFRRPMIIQTITGTLFVTGDIIAQQFVEQRGLKSHNFYRTLRLGEFGLCIASPSTDPRLSGIVL</sequence>
<dbReference type="Proteomes" id="UP000234323">
    <property type="component" value="Unassembled WGS sequence"/>
</dbReference>
<comment type="caution">
    <text evidence="1">The sequence shown here is derived from an EMBL/GenBank/DDBJ whole genome shotgun (WGS) entry which is preliminary data.</text>
</comment>
<dbReference type="AlphaFoldDB" id="A0A2I1GMG3"/>
<keyword evidence="2" id="KW-1185">Reference proteome</keyword>
<dbReference type="EMBL" id="LLXI01000582">
    <property type="protein sequence ID" value="PKY47839.1"/>
    <property type="molecule type" value="Genomic_DNA"/>
</dbReference>